<comment type="caution">
    <text evidence="3">The sequence shown here is derived from an EMBL/GenBank/DDBJ whole genome shotgun (WGS) entry which is preliminary data.</text>
</comment>
<feature type="compositionally biased region" description="Polar residues" evidence="2">
    <location>
        <begin position="1180"/>
        <end position="1199"/>
    </location>
</feature>
<feature type="compositionally biased region" description="Basic and acidic residues" evidence="2">
    <location>
        <begin position="958"/>
        <end position="967"/>
    </location>
</feature>
<dbReference type="PANTHER" id="PTHR43941:SF1">
    <property type="entry name" value="STRUCTURAL MAINTENANCE OF CHROMOSOMES PROTEIN 2"/>
    <property type="match status" value="1"/>
</dbReference>
<evidence type="ECO:0000256" key="1">
    <source>
        <dbReference type="SAM" id="Coils"/>
    </source>
</evidence>
<dbReference type="GO" id="GO:0000785">
    <property type="term" value="C:chromatin"/>
    <property type="evidence" value="ECO:0007669"/>
    <property type="project" value="TreeGrafter"/>
</dbReference>
<evidence type="ECO:0000313" key="4">
    <source>
        <dbReference type="Proteomes" id="UP000467700"/>
    </source>
</evidence>
<dbReference type="GO" id="GO:0003682">
    <property type="term" value="F:chromatin binding"/>
    <property type="evidence" value="ECO:0007669"/>
    <property type="project" value="TreeGrafter"/>
</dbReference>
<feature type="compositionally biased region" description="Low complexity" evidence="2">
    <location>
        <begin position="1369"/>
        <end position="1379"/>
    </location>
</feature>
<evidence type="ECO:0000313" key="3">
    <source>
        <dbReference type="EMBL" id="CAA7264831.1"/>
    </source>
</evidence>
<reference evidence="3 4" key="1">
    <citation type="submission" date="2020-01" db="EMBL/GenBank/DDBJ databases">
        <authorList>
            <person name="Gupta K D."/>
        </authorList>
    </citation>
    <scope>NUCLEOTIDE SEQUENCE [LARGE SCALE GENOMIC DNA]</scope>
</reference>
<dbReference type="Gene3D" id="1.10.287.1490">
    <property type="match status" value="1"/>
</dbReference>
<name>A0A8S0XSG8_CYCAE</name>
<dbReference type="Proteomes" id="UP000467700">
    <property type="component" value="Unassembled WGS sequence"/>
</dbReference>
<organism evidence="3 4">
    <name type="scientific">Cyclocybe aegerita</name>
    <name type="common">Black poplar mushroom</name>
    <name type="synonym">Agrocybe aegerita</name>
    <dbReference type="NCBI Taxonomy" id="1973307"/>
    <lineage>
        <taxon>Eukaryota</taxon>
        <taxon>Fungi</taxon>
        <taxon>Dikarya</taxon>
        <taxon>Basidiomycota</taxon>
        <taxon>Agaricomycotina</taxon>
        <taxon>Agaricomycetes</taxon>
        <taxon>Agaricomycetidae</taxon>
        <taxon>Agaricales</taxon>
        <taxon>Agaricineae</taxon>
        <taxon>Bolbitiaceae</taxon>
        <taxon>Cyclocybe</taxon>
    </lineage>
</organism>
<accession>A0A8S0XSG8</accession>
<feature type="region of interest" description="Disordered" evidence="2">
    <location>
        <begin position="958"/>
        <end position="982"/>
    </location>
</feature>
<proteinExistence type="predicted"/>
<dbReference type="PANTHER" id="PTHR43941">
    <property type="entry name" value="STRUCTURAL MAINTENANCE OF CHROMOSOMES PROTEIN 2"/>
    <property type="match status" value="1"/>
</dbReference>
<feature type="coiled-coil region" evidence="1">
    <location>
        <begin position="110"/>
        <end position="233"/>
    </location>
</feature>
<keyword evidence="4" id="KW-1185">Reference proteome</keyword>
<dbReference type="GO" id="GO:0007076">
    <property type="term" value="P:mitotic chromosome condensation"/>
    <property type="evidence" value="ECO:0007669"/>
    <property type="project" value="TreeGrafter"/>
</dbReference>
<gene>
    <name evidence="3" type="ORF">AAE3_LOCUS7054</name>
</gene>
<evidence type="ECO:0000256" key="2">
    <source>
        <dbReference type="SAM" id="MobiDB-lite"/>
    </source>
</evidence>
<dbReference type="EMBL" id="CACVBS010000046">
    <property type="protein sequence ID" value="CAA7264831.1"/>
    <property type="molecule type" value="Genomic_DNA"/>
</dbReference>
<feature type="region of interest" description="Disordered" evidence="2">
    <location>
        <begin position="1326"/>
        <end position="1405"/>
    </location>
</feature>
<dbReference type="GO" id="GO:0000796">
    <property type="term" value="C:condensin complex"/>
    <property type="evidence" value="ECO:0007669"/>
    <property type="project" value="TreeGrafter"/>
</dbReference>
<keyword evidence="1" id="KW-0175">Coiled coil</keyword>
<protein>
    <submittedName>
        <fullName evidence="3">Uncharacterized protein</fullName>
    </submittedName>
</protein>
<sequence>MSHTSDEHKARGDKLEREKFVAEARVRELEANLRAVSQPTPTTTPGRRAAAIRPRSSSLSNFRITTLEQDLSEARSLLAKREAEFQAVAQKVTVAQNDLIKADNERAAGERRWMGQLEELQSSMEEKENELEYLRQQAGDGGREEELLRRIEEDDAKIAALESMIRGMEDPKQSKEKVRRMESRLKDEQRLRVEGEERCIELVREKEEVLDELHDARQELQRLSRELLDRASRDQEINHKAVKSLTICNDPLMNDDSCLIDMDALEPQAFSRRSSPPPPQVPDVDTVDHVERLLAAIDRLRAERDSLRRDVQFLESESKFAIEALEARLSASSSTASEQTAATIGQLKAEMDEMHAQIVTATESNSAALHRKDVEIRRLGIQLQGLAIALAHIDLQRTTTLPIQSSGSDIFSQATSQESIAGMEELQKRYGVTVVCLEAITSQRDDLLKQLQVKDSQWEQELESLRTDAQQQLEEARQQLDEVMRQLSELNAHLEDVESDRDSLHLQVTNLIVDLQQAQDELTNAESRYTNLQFHQLSNMTSHEATRTLREHIEELEGRVMRRTEQIGLHQHDIRRLETNLKLQEERLTEMTADLETITAQKDAMVEDCADAREARDEALARIETLEDELEANGDNAALVTTMISVVADTVLHARDSIRRNRQDLVRARQEVSSLRQERSTLQEELQSNSVSLAELDAVRGTLSDSQNEATELSILARRFQEEKAALESQLAELQKQDHESIIRDLGLQKKTLETRLQELEQSGTVHQDAENELVQIKLEHAEAMGAVQKLLVEAEGALEELETRYKSSEENYHRALDGANSTIRGLEEQLETAKKNLLVLRELHDESDALSKDHDKKIHELRVQLEKTSHDLESARQSRDALQEDNARLLENLDHIRREQDALLDDVRGKGHVIQQELEKKVVSLQGRFEENARLLDISKEEAARLAQRLQEEVEGRAHDQKKYSKEVSAAVERSKATDDSRSQLEEELAIIQDKLQRAQVDLETTEEDKIALQQEITTLEAEVQKSKSLQRYLEGQVKDNEQLAIVLKGDIERLQADLARSEKACKAAEVNLSLQNAQHKRETSELQRELSTLRSRPNLENALYELEQRNNEMEELLRAKCAEIEENDDRVLEMLKEKKKLSTKVESLTRKVQNLQAKLVAAKAASAAQPPSEGQVPLPSSTQPTTNMGQPSPQTSRPRLATYASHSPPAAPTETPLSARRLTSRNVSGPSSLPRPKTPERNRAFAPAPAALAPVPVFRAQTPERHTAVAESMPMSSAIVIGKKRAAPDDFEVCDNVPAQAFSPEGEDVENRTPRVRRMLSSLQSGFTPNRHHNRPTVPIPSPRRSIAPLSSDMTNSPQKLPPMPPSSLKSSKRSWLGKIRGSSQVPDRPSNMRSLFDRGEAS</sequence>
<dbReference type="OrthoDB" id="10255344at2759"/>
<feature type="region of interest" description="Disordered" evidence="2">
    <location>
        <begin position="1166"/>
        <end position="1244"/>
    </location>
</feature>
<dbReference type="GO" id="GO:0000793">
    <property type="term" value="C:condensed chromosome"/>
    <property type="evidence" value="ECO:0007669"/>
    <property type="project" value="TreeGrafter"/>
</dbReference>
<feature type="coiled-coil region" evidence="1">
    <location>
        <begin position="574"/>
        <end position="907"/>
    </location>
</feature>
<feature type="coiled-coil region" evidence="1">
    <location>
        <begin position="448"/>
        <end position="535"/>
    </location>
</feature>
<feature type="coiled-coil region" evidence="1">
    <location>
        <begin position="290"/>
        <end position="317"/>
    </location>
</feature>